<dbReference type="InterPro" id="IPR050489">
    <property type="entry name" value="Tyr-tRNA_synthase"/>
</dbReference>
<dbReference type="GO" id="GO:0004831">
    <property type="term" value="F:tyrosine-tRNA ligase activity"/>
    <property type="evidence" value="ECO:0007669"/>
    <property type="project" value="UniProtKB-EC"/>
</dbReference>
<dbReference type="GO" id="GO:0006437">
    <property type="term" value="P:tyrosyl-tRNA aminoacylation"/>
    <property type="evidence" value="ECO:0007669"/>
    <property type="project" value="TreeGrafter"/>
</dbReference>
<gene>
    <name evidence="4" type="ORF">US99_C0070G0001</name>
</gene>
<dbReference type="Proteomes" id="UP000034324">
    <property type="component" value="Unassembled WGS sequence"/>
</dbReference>
<sequence>GQVENNPILNWTKYLVFYSDGSLVISRKNEHGGDITYSSYDDLEKDYQEKKLHPMDLKMAVAEWLIAKLEPARKYFENPARKTALEEIERLTSFLS</sequence>
<name>A0A0G0MS41_9BACT</name>
<dbReference type="Gene3D" id="1.10.240.10">
    <property type="entry name" value="Tyrosyl-Transfer RNA Synthetase"/>
    <property type="match status" value="1"/>
</dbReference>
<keyword evidence="4" id="KW-0436">Ligase</keyword>
<dbReference type="EMBL" id="LBVC01000070">
    <property type="protein sequence ID" value="KKQ76499.1"/>
    <property type="molecule type" value="Genomic_DNA"/>
</dbReference>
<comment type="catalytic activity">
    <reaction evidence="3">
        <text>tRNA(Tyr) + L-tyrosine + ATP = L-tyrosyl-tRNA(Tyr) + AMP + diphosphate + H(+)</text>
        <dbReference type="Rhea" id="RHEA:10220"/>
        <dbReference type="Rhea" id="RHEA-COMP:9706"/>
        <dbReference type="Rhea" id="RHEA-COMP:9707"/>
        <dbReference type="ChEBI" id="CHEBI:15378"/>
        <dbReference type="ChEBI" id="CHEBI:30616"/>
        <dbReference type="ChEBI" id="CHEBI:33019"/>
        <dbReference type="ChEBI" id="CHEBI:58315"/>
        <dbReference type="ChEBI" id="CHEBI:78442"/>
        <dbReference type="ChEBI" id="CHEBI:78536"/>
        <dbReference type="ChEBI" id="CHEBI:456215"/>
        <dbReference type="EC" id="6.1.1.1"/>
    </reaction>
</comment>
<dbReference type="EC" id="6.1.1.1" evidence="1"/>
<dbReference type="PANTHER" id="PTHR46264:SF4">
    <property type="entry name" value="TYROSINE--TRNA LIGASE, CYTOPLASMIC"/>
    <property type="match status" value="1"/>
</dbReference>
<evidence type="ECO:0000313" key="4">
    <source>
        <dbReference type="EMBL" id="KKQ76499.1"/>
    </source>
</evidence>
<organism evidence="4 5">
    <name type="scientific">Candidatus Daviesbacteria bacterium GW2011_GWF2_38_6</name>
    <dbReference type="NCBI Taxonomy" id="1618432"/>
    <lineage>
        <taxon>Bacteria</taxon>
        <taxon>Candidatus Daviesiibacteriota</taxon>
    </lineage>
</organism>
<accession>A0A0G0MS41</accession>
<feature type="non-terminal residue" evidence="4">
    <location>
        <position position="1"/>
    </location>
</feature>
<protein>
    <recommendedName>
        <fullName evidence="1">tyrosine--tRNA ligase</fullName>
        <ecNumber evidence="1">6.1.1.1</ecNumber>
    </recommendedName>
    <alternativeName>
        <fullName evidence="2">Tyrosyl-tRNA synthetase</fullName>
    </alternativeName>
</protein>
<evidence type="ECO:0000256" key="3">
    <source>
        <dbReference type="ARBA" id="ARBA00048248"/>
    </source>
</evidence>
<dbReference type="PANTHER" id="PTHR46264">
    <property type="entry name" value="TYROSINE-TRNA LIGASE"/>
    <property type="match status" value="1"/>
</dbReference>
<evidence type="ECO:0000313" key="5">
    <source>
        <dbReference type="Proteomes" id="UP000034324"/>
    </source>
</evidence>
<dbReference type="GO" id="GO:0005737">
    <property type="term" value="C:cytoplasm"/>
    <property type="evidence" value="ECO:0007669"/>
    <property type="project" value="TreeGrafter"/>
</dbReference>
<dbReference type="AlphaFoldDB" id="A0A0G0MS41"/>
<reference evidence="4 5" key="1">
    <citation type="journal article" date="2015" name="Nature">
        <title>rRNA introns, odd ribosomes, and small enigmatic genomes across a large radiation of phyla.</title>
        <authorList>
            <person name="Brown C.T."/>
            <person name="Hug L.A."/>
            <person name="Thomas B.C."/>
            <person name="Sharon I."/>
            <person name="Castelle C.J."/>
            <person name="Singh A."/>
            <person name="Wilkins M.J."/>
            <person name="Williams K.H."/>
            <person name="Banfield J.F."/>
        </authorList>
    </citation>
    <scope>NUCLEOTIDE SEQUENCE [LARGE SCALE GENOMIC DNA]</scope>
</reference>
<dbReference type="SUPFAM" id="SSF52374">
    <property type="entry name" value="Nucleotidylyl transferase"/>
    <property type="match status" value="1"/>
</dbReference>
<evidence type="ECO:0000256" key="2">
    <source>
        <dbReference type="ARBA" id="ARBA00033323"/>
    </source>
</evidence>
<comment type="caution">
    <text evidence="4">The sequence shown here is derived from an EMBL/GenBank/DDBJ whole genome shotgun (WGS) entry which is preliminary data.</text>
</comment>
<evidence type="ECO:0000256" key="1">
    <source>
        <dbReference type="ARBA" id="ARBA00013160"/>
    </source>
</evidence>
<proteinExistence type="predicted"/>